<reference evidence="2" key="1">
    <citation type="submission" date="2019-02" db="EMBL/GenBank/DDBJ databases">
        <authorList>
            <person name="Li S.-H."/>
        </authorList>
    </citation>
    <scope>NUCLEOTIDE SEQUENCE</scope>
    <source>
        <strain evidence="2">IMCC14734</strain>
    </source>
</reference>
<dbReference type="Gene3D" id="2.60.120.560">
    <property type="entry name" value="Exo-inulinase, domain 1"/>
    <property type="match status" value="1"/>
</dbReference>
<evidence type="ECO:0000259" key="1">
    <source>
        <dbReference type="Pfam" id="PF06439"/>
    </source>
</evidence>
<keyword evidence="3" id="KW-1185">Reference proteome</keyword>
<protein>
    <submittedName>
        <fullName evidence="2">DUF1080 domain-containing protein</fullName>
    </submittedName>
</protein>
<feature type="domain" description="3-keto-alpha-glucoside-1,2-lyase/3-keto-2-hydroxy-glucal hydratase" evidence="1">
    <location>
        <begin position="46"/>
        <end position="238"/>
    </location>
</feature>
<dbReference type="PROSITE" id="PS51257">
    <property type="entry name" value="PROKAR_LIPOPROTEIN"/>
    <property type="match status" value="1"/>
</dbReference>
<comment type="caution">
    <text evidence="2">The sequence shown here is derived from an EMBL/GenBank/DDBJ whole genome shotgun (WGS) entry which is preliminary data.</text>
</comment>
<name>A0ABT3TBQ2_9GAMM</name>
<dbReference type="InterPro" id="IPR010496">
    <property type="entry name" value="AL/BT2_dom"/>
</dbReference>
<organism evidence="2 3">
    <name type="scientific">Candidatus Litorirhabdus singularis</name>
    <dbReference type="NCBI Taxonomy" id="2518993"/>
    <lineage>
        <taxon>Bacteria</taxon>
        <taxon>Pseudomonadati</taxon>
        <taxon>Pseudomonadota</taxon>
        <taxon>Gammaproteobacteria</taxon>
        <taxon>Cellvibrionales</taxon>
        <taxon>Halieaceae</taxon>
        <taxon>Candidatus Litorirhabdus</taxon>
    </lineage>
</organism>
<proteinExistence type="predicted"/>
<evidence type="ECO:0000313" key="2">
    <source>
        <dbReference type="EMBL" id="MCX2979708.1"/>
    </source>
</evidence>
<dbReference type="Proteomes" id="UP001143362">
    <property type="component" value="Unassembled WGS sequence"/>
</dbReference>
<dbReference type="EMBL" id="SHNN01000001">
    <property type="protein sequence ID" value="MCX2979708.1"/>
    <property type="molecule type" value="Genomic_DNA"/>
</dbReference>
<sequence>MGRITLGLKGTLLLGCLNGLMGCGDDPIIEAQECINGLTAQEADAGWELLFDGSSLEHWRSYQQATLDPGWAIENGCLARVGGGGDIISRRQFGDFELKLEWRIADSGNSGIFIRGDELGDSIHHSGYEMQILDNAGHWDARNPTHRAGAYYDMIAPDHDTTVAAGSWNQVHIVANGADVEFRLNGRVTASFTQGSPQWQALYAESKFTDRPRYGTLMRGHIGFQDHWDKVWLRNIRILELKPIKSSAQGR</sequence>
<dbReference type="RefSeq" id="WP_279243707.1">
    <property type="nucleotide sequence ID" value="NZ_SHNN01000001.1"/>
</dbReference>
<gene>
    <name evidence="2" type="ORF">EYC98_02395</name>
</gene>
<dbReference type="Pfam" id="PF06439">
    <property type="entry name" value="3keto-disac_hyd"/>
    <property type="match status" value="1"/>
</dbReference>
<accession>A0ABT3TBQ2</accession>
<evidence type="ECO:0000313" key="3">
    <source>
        <dbReference type="Proteomes" id="UP001143362"/>
    </source>
</evidence>